<organism evidence="2 3">
    <name type="scientific">Zizania palustris</name>
    <name type="common">Northern wild rice</name>
    <dbReference type="NCBI Taxonomy" id="103762"/>
    <lineage>
        <taxon>Eukaryota</taxon>
        <taxon>Viridiplantae</taxon>
        <taxon>Streptophyta</taxon>
        <taxon>Embryophyta</taxon>
        <taxon>Tracheophyta</taxon>
        <taxon>Spermatophyta</taxon>
        <taxon>Magnoliopsida</taxon>
        <taxon>Liliopsida</taxon>
        <taxon>Poales</taxon>
        <taxon>Poaceae</taxon>
        <taxon>BOP clade</taxon>
        <taxon>Oryzoideae</taxon>
        <taxon>Oryzeae</taxon>
        <taxon>Zizaniinae</taxon>
        <taxon>Zizania</taxon>
    </lineage>
</organism>
<keyword evidence="3" id="KW-1185">Reference proteome</keyword>
<gene>
    <name evidence="2" type="ORF">GUJ93_ZPchr0002g24898</name>
</gene>
<dbReference type="AlphaFoldDB" id="A0A8J5S6J1"/>
<protein>
    <submittedName>
        <fullName evidence="2">Uncharacterized protein</fullName>
    </submittedName>
</protein>
<proteinExistence type="predicted"/>
<feature type="transmembrane region" description="Helical" evidence="1">
    <location>
        <begin position="52"/>
        <end position="79"/>
    </location>
</feature>
<dbReference type="Proteomes" id="UP000729402">
    <property type="component" value="Unassembled WGS sequence"/>
</dbReference>
<sequence>MVDEMSARNFSRKNCRNALVRLKKTSAVSTAASARQLPPPCMWCVRCATDLYFISAFFTVLLTPLRSIILQHMIVFYILMNLDSDIDHIQGVFGLGTKILASVTSNI</sequence>
<keyword evidence="1" id="KW-0472">Membrane</keyword>
<accession>A0A8J5S6J1</accession>
<dbReference type="EMBL" id="JAAALK010000287">
    <property type="protein sequence ID" value="KAG8059363.1"/>
    <property type="molecule type" value="Genomic_DNA"/>
</dbReference>
<evidence type="ECO:0000256" key="1">
    <source>
        <dbReference type="SAM" id="Phobius"/>
    </source>
</evidence>
<evidence type="ECO:0000313" key="3">
    <source>
        <dbReference type="Proteomes" id="UP000729402"/>
    </source>
</evidence>
<reference evidence="2" key="2">
    <citation type="submission" date="2021-02" db="EMBL/GenBank/DDBJ databases">
        <authorList>
            <person name="Kimball J.A."/>
            <person name="Haas M.W."/>
            <person name="Macchietto M."/>
            <person name="Kono T."/>
            <person name="Duquette J."/>
            <person name="Shao M."/>
        </authorList>
    </citation>
    <scope>NUCLEOTIDE SEQUENCE</scope>
    <source>
        <tissue evidence="2">Fresh leaf tissue</tissue>
    </source>
</reference>
<reference evidence="2" key="1">
    <citation type="journal article" date="2021" name="bioRxiv">
        <title>Whole Genome Assembly and Annotation of Northern Wild Rice, Zizania palustris L., Supports a Whole Genome Duplication in the Zizania Genus.</title>
        <authorList>
            <person name="Haas M."/>
            <person name="Kono T."/>
            <person name="Macchietto M."/>
            <person name="Millas R."/>
            <person name="McGilp L."/>
            <person name="Shao M."/>
            <person name="Duquette J."/>
            <person name="Hirsch C.N."/>
            <person name="Kimball J."/>
        </authorList>
    </citation>
    <scope>NUCLEOTIDE SEQUENCE</scope>
    <source>
        <tissue evidence="2">Fresh leaf tissue</tissue>
    </source>
</reference>
<dbReference type="OrthoDB" id="550575at2759"/>
<keyword evidence="1" id="KW-1133">Transmembrane helix</keyword>
<name>A0A8J5S6J1_ZIZPA</name>
<keyword evidence="1" id="KW-0812">Transmembrane</keyword>
<comment type="caution">
    <text evidence="2">The sequence shown here is derived from an EMBL/GenBank/DDBJ whole genome shotgun (WGS) entry which is preliminary data.</text>
</comment>
<evidence type="ECO:0000313" key="2">
    <source>
        <dbReference type="EMBL" id="KAG8059363.1"/>
    </source>
</evidence>